<dbReference type="RefSeq" id="WP_231484364.1">
    <property type="nucleotide sequence ID" value="NZ_BAAAZO010000010.1"/>
</dbReference>
<reference evidence="4" key="1">
    <citation type="journal article" date="2019" name="Int. J. Syst. Evol. Microbiol.">
        <title>The Global Catalogue of Microorganisms (GCM) 10K type strain sequencing project: providing services to taxonomists for standard genome sequencing and annotation.</title>
        <authorList>
            <consortium name="The Broad Institute Genomics Platform"/>
            <consortium name="The Broad Institute Genome Sequencing Center for Infectious Disease"/>
            <person name="Wu L."/>
            <person name="Ma J."/>
        </authorList>
    </citation>
    <scope>NUCLEOTIDE SEQUENCE [LARGE SCALE GENOMIC DNA]</scope>
    <source>
        <strain evidence="4">JCM 16902</strain>
    </source>
</reference>
<evidence type="ECO:0000313" key="4">
    <source>
        <dbReference type="Proteomes" id="UP001501074"/>
    </source>
</evidence>
<keyword evidence="2" id="KW-0472">Membrane</keyword>
<keyword evidence="2" id="KW-0812">Transmembrane</keyword>
<evidence type="ECO:0000256" key="2">
    <source>
        <dbReference type="SAM" id="Phobius"/>
    </source>
</evidence>
<dbReference type="EMBL" id="BAAAZO010000010">
    <property type="protein sequence ID" value="GAA3629618.1"/>
    <property type="molecule type" value="Genomic_DNA"/>
</dbReference>
<feature type="region of interest" description="Disordered" evidence="1">
    <location>
        <begin position="179"/>
        <end position="204"/>
    </location>
</feature>
<accession>A0ABP7ADA7</accession>
<sequence>MRNRRKRSPTWVLALAGGLLAGLACALVRVLLALAIEPDRLAANALSGFLYGLMFGLVMIPVTIRRNRRAAERTGLESDELSQAQKASAKGPVPTDPRLLRAARDLCADRVAMLERRRVWRGGTQIVIALIVVAAAVAWSWWFLLPGGIVLGMGAYLVFLPRLVRRRLAVLDGALIRTGPQPSTETAQQTSARNSDQVSPYEPT</sequence>
<evidence type="ECO:0000313" key="3">
    <source>
        <dbReference type="EMBL" id="GAA3629618.1"/>
    </source>
</evidence>
<organism evidence="3 4">
    <name type="scientific">Kineosporia mesophila</name>
    <dbReference type="NCBI Taxonomy" id="566012"/>
    <lineage>
        <taxon>Bacteria</taxon>
        <taxon>Bacillati</taxon>
        <taxon>Actinomycetota</taxon>
        <taxon>Actinomycetes</taxon>
        <taxon>Kineosporiales</taxon>
        <taxon>Kineosporiaceae</taxon>
        <taxon>Kineosporia</taxon>
    </lineage>
</organism>
<feature type="compositionally biased region" description="Polar residues" evidence="1">
    <location>
        <begin position="180"/>
        <end position="198"/>
    </location>
</feature>
<evidence type="ECO:0008006" key="5">
    <source>
        <dbReference type="Google" id="ProtNLM"/>
    </source>
</evidence>
<keyword evidence="4" id="KW-1185">Reference proteome</keyword>
<keyword evidence="2" id="KW-1133">Transmembrane helix</keyword>
<gene>
    <name evidence="3" type="ORF">GCM10022223_54080</name>
</gene>
<dbReference type="Proteomes" id="UP001501074">
    <property type="component" value="Unassembled WGS sequence"/>
</dbReference>
<dbReference type="PROSITE" id="PS51257">
    <property type="entry name" value="PROKAR_LIPOPROTEIN"/>
    <property type="match status" value="1"/>
</dbReference>
<evidence type="ECO:0000256" key="1">
    <source>
        <dbReference type="SAM" id="MobiDB-lite"/>
    </source>
</evidence>
<protein>
    <recommendedName>
        <fullName evidence="5">Integral membrane protein</fullName>
    </recommendedName>
</protein>
<feature type="transmembrane region" description="Helical" evidence="2">
    <location>
        <begin position="143"/>
        <end position="160"/>
    </location>
</feature>
<feature type="region of interest" description="Disordered" evidence="1">
    <location>
        <begin position="75"/>
        <end position="94"/>
    </location>
</feature>
<comment type="caution">
    <text evidence="3">The sequence shown here is derived from an EMBL/GenBank/DDBJ whole genome shotgun (WGS) entry which is preliminary data.</text>
</comment>
<feature type="transmembrane region" description="Helical" evidence="2">
    <location>
        <begin position="119"/>
        <end position="137"/>
    </location>
</feature>
<name>A0ABP7ADA7_9ACTN</name>
<proteinExistence type="predicted"/>
<feature type="transmembrane region" description="Helical" evidence="2">
    <location>
        <begin position="45"/>
        <end position="64"/>
    </location>
</feature>